<accession>A0AAD4N5J9</accession>
<evidence type="ECO:0000256" key="1">
    <source>
        <dbReference type="ARBA" id="ARBA00004123"/>
    </source>
</evidence>
<dbReference type="InterPro" id="IPR026236">
    <property type="entry name" value="Int2_metazoa"/>
</dbReference>
<dbReference type="Pfam" id="PF14750">
    <property type="entry name" value="INTS2"/>
    <property type="match status" value="1"/>
</dbReference>
<comment type="subcellular location">
    <subcellularLocation>
        <location evidence="1">Nucleus</location>
    </subcellularLocation>
</comment>
<keyword evidence="5" id="KW-1185">Reference proteome</keyword>
<dbReference type="EMBL" id="JAKKPZ010000010">
    <property type="protein sequence ID" value="KAI1716279.1"/>
    <property type="molecule type" value="Genomic_DNA"/>
</dbReference>
<dbReference type="AlphaFoldDB" id="A0AAD4N5J9"/>
<dbReference type="GO" id="GO:0034472">
    <property type="term" value="P:snRNA 3'-end processing"/>
    <property type="evidence" value="ECO:0007669"/>
    <property type="project" value="TreeGrafter"/>
</dbReference>
<evidence type="ECO:0000256" key="3">
    <source>
        <dbReference type="ARBA" id="ARBA00023242"/>
    </source>
</evidence>
<proteinExistence type="inferred from homology"/>
<dbReference type="PANTHER" id="PTHR28608">
    <property type="entry name" value="INTEGRATOR COMPLEX SUBUNIT 2"/>
    <property type="match status" value="1"/>
</dbReference>
<dbReference type="GO" id="GO:0032039">
    <property type="term" value="C:integrator complex"/>
    <property type="evidence" value="ECO:0007669"/>
    <property type="project" value="InterPro"/>
</dbReference>
<sequence length="1056" mass="120070">MEDMSLRIRIFASLKDGTLVQELHMLDSEQVKLVIPVLMLTSFPTTSNFSEELDSIRSLLIDLHSGNRFRAFMDLDFAEIEKTCMEIWRNPVASPKKARSSFVQMDPQAKVLYICYHLIPRLNANDSAARMENLTFEPFDIEHCHEEVTWIMTLLGFFIPHLFDLSKIVPLMLNYSFGPQLITKFLFNQPSLWDTIVQELLAMRLNDDNAGIGKQREKALIEVLHLQPEDAELFVVDLLSSRAQLGLGLTLLCSEIVSDSFFVDVIISRMIKKEDPLAIYVTKTDRGCLKKICGRVGAVISKIKYIEIKIVYDQENEFSRSQDSLNERVILLLALLCSYPTLRLNTDECHEWILYLTSQTEAQCNLLKLALAAILACPNIMTGTTSTTNQLAFRDEIAEEYLKLFFQWLRQLASSSNPDYATLSQLMLLVAIHMNSNAGHELSLLLSSVLGFKVRDDILRKMSTVKTLFLSECVTDRDIAEKAAQLGVTKDLNANTSGYLPVHCINHLLASRTFAKYNVPIQDWIKSQMRECALPIHPVMVALLESFSTSCIPAEGSDNFNKAINEDFFMEVFSLDLFGDSNLVMQVLSLFYLLHYTYKLDTTPLTRLTTLGKQQPTPYSQQLWARIPIRYLLLVVDVRHDEFQHIRPLLHRFIAAAMPHMMPTLKSLLHNIDLRITADKDNSEIISQSSFEEALREIHNDGGSAILSHLIKLSASSIKEQYLHYNTIVKAMYDTLEPSTPKLVTEKAASIWHQFENVLPRRLYQDTLQLWLNSPLSACTGNVIVDDCFLIAETPYIFFRVDERVFKSPSHFECLMHMLAFYLDSSKNSNHIRLSRAKAQKLAKLEIEEKNQLLKSFIGTQYLAVVQLLLELCDESSEIVKIACGQIHQMFIADSQLPKLVHFNTYPLRLIPIMVKGVPSAWTVITFIGELLTHSNLERRIFGIILMAELVEQYKIPAAFAGIGLISDILDTLLCCTVNESYIVLFLRIVPALTRLIKVSPFHSAALIETLRRVREIATTRLSLYASAVTARSSPERKLVNLIDETLQNSDEINCC</sequence>
<evidence type="ECO:0000313" key="5">
    <source>
        <dbReference type="Proteomes" id="UP001201812"/>
    </source>
</evidence>
<comment type="similarity">
    <text evidence="2">Belongs to the Integrator subunit 2 family.</text>
</comment>
<organism evidence="4 5">
    <name type="scientific">Ditylenchus destructor</name>
    <dbReference type="NCBI Taxonomy" id="166010"/>
    <lineage>
        <taxon>Eukaryota</taxon>
        <taxon>Metazoa</taxon>
        <taxon>Ecdysozoa</taxon>
        <taxon>Nematoda</taxon>
        <taxon>Chromadorea</taxon>
        <taxon>Rhabditida</taxon>
        <taxon>Tylenchina</taxon>
        <taxon>Tylenchomorpha</taxon>
        <taxon>Sphaerularioidea</taxon>
        <taxon>Anguinidae</taxon>
        <taxon>Anguininae</taxon>
        <taxon>Ditylenchus</taxon>
    </lineage>
</organism>
<dbReference type="PRINTS" id="PR02105">
    <property type="entry name" value="INTSUBUNIT2"/>
</dbReference>
<comment type="caution">
    <text evidence="4">The sequence shown here is derived from an EMBL/GenBank/DDBJ whole genome shotgun (WGS) entry which is preliminary data.</text>
</comment>
<name>A0AAD4N5J9_9BILA</name>
<evidence type="ECO:0000313" key="4">
    <source>
        <dbReference type="EMBL" id="KAI1716279.1"/>
    </source>
</evidence>
<gene>
    <name evidence="4" type="ORF">DdX_07320</name>
</gene>
<reference evidence="4" key="1">
    <citation type="submission" date="2022-01" db="EMBL/GenBank/DDBJ databases">
        <title>Genome Sequence Resource for Two Populations of Ditylenchus destructor, the Migratory Endoparasitic Phytonematode.</title>
        <authorList>
            <person name="Zhang H."/>
            <person name="Lin R."/>
            <person name="Xie B."/>
        </authorList>
    </citation>
    <scope>NUCLEOTIDE SEQUENCE</scope>
    <source>
        <strain evidence="4">BazhouSP</strain>
    </source>
</reference>
<evidence type="ECO:0000256" key="2">
    <source>
        <dbReference type="ARBA" id="ARBA00006705"/>
    </source>
</evidence>
<dbReference type="PANTHER" id="PTHR28608:SF1">
    <property type="entry name" value="INTEGRATOR COMPLEX SUBUNIT 2"/>
    <property type="match status" value="1"/>
</dbReference>
<dbReference type="Proteomes" id="UP001201812">
    <property type="component" value="Unassembled WGS sequence"/>
</dbReference>
<dbReference type="InterPro" id="IPR029321">
    <property type="entry name" value="INTS2"/>
</dbReference>
<keyword evidence="3" id="KW-0539">Nucleus</keyword>
<protein>
    <submittedName>
        <fullName evidence="4">Integrator complex subunit 2 domain-containing protein</fullName>
    </submittedName>
</protein>